<dbReference type="InterPro" id="IPR052263">
    <property type="entry name" value="GPI_Anchor_Biosynth"/>
</dbReference>
<dbReference type="GO" id="GO:0016020">
    <property type="term" value="C:membrane"/>
    <property type="evidence" value="ECO:0007669"/>
    <property type="project" value="UniProtKB-SubCell"/>
</dbReference>
<dbReference type="OrthoDB" id="690928at2759"/>
<evidence type="ECO:0000259" key="6">
    <source>
        <dbReference type="Pfam" id="PF08510"/>
    </source>
</evidence>
<comment type="subcellular location">
    <subcellularLocation>
        <location evidence="1">Membrane</location>
        <topology evidence="1">Multi-pass membrane protein</topology>
    </subcellularLocation>
</comment>
<evidence type="ECO:0000256" key="4">
    <source>
        <dbReference type="ARBA" id="ARBA00023136"/>
    </source>
</evidence>
<organism evidence="7 8">
    <name type="scientific">Brachionus calyciflorus</name>
    <dbReference type="NCBI Taxonomy" id="104777"/>
    <lineage>
        <taxon>Eukaryota</taxon>
        <taxon>Metazoa</taxon>
        <taxon>Spiralia</taxon>
        <taxon>Gnathifera</taxon>
        <taxon>Rotifera</taxon>
        <taxon>Eurotatoria</taxon>
        <taxon>Monogononta</taxon>
        <taxon>Pseudotrocha</taxon>
        <taxon>Ploima</taxon>
        <taxon>Brachionidae</taxon>
        <taxon>Brachionus</taxon>
    </lineage>
</organism>
<keyword evidence="8" id="KW-1185">Reference proteome</keyword>
<feature type="transmembrane region" description="Helical" evidence="5">
    <location>
        <begin position="18"/>
        <end position="37"/>
    </location>
</feature>
<dbReference type="InterPro" id="IPR013717">
    <property type="entry name" value="PIG-P"/>
</dbReference>
<evidence type="ECO:0000256" key="5">
    <source>
        <dbReference type="SAM" id="Phobius"/>
    </source>
</evidence>
<feature type="transmembrane region" description="Helical" evidence="5">
    <location>
        <begin position="57"/>
        <end position="80"/>
    </location>
</feature>
<dbReference type="EMBL" id="CAJNOC010000549">
    <property type="protein sequence ID" value="CAF0775369.1"/>
    <property type="molecule type" value="Genomic_DNA"/>
</dbReference>
<dbReference type="Pfam" id="PF08510">
    <property type="entry name" value="PIG-P"/>
    <property type="match status" value="1"/>
</dbReference>
<reference evidence="7" key="1">
    <citation type="submission" date="2021-02" db="EMBL/GenBank/DDBJ databases">
        <authorList>
            <person name="Nowell W R."/>
        </authorList>
    </citation>
    <scope>NUCLEOTIDE SEQUENCE</scope>
    <source>
        <strain evidence="7">Ploen Becks lab</strain>
    </source>
</reference>
<protein>
    <recommendedName>
        <fullName evidence="6">PIG-P domain-containing protein</fullName>
    </recommendedName>
</protein>
<keyword evidence="3 5" id="KW-1133">Transmembrane helix</keyword>
<keyword evidence="4 5" id="KW-0472">Membrane</keyword>
<dbReference type="GO" id="GO:0006506">
    <property type="term" value="P:GPI anchor biosynthetic process"/>
    <property type="evidence" value="ECO:0007669"/>
    <property type="project" value="TreeGrafter"/>
</dbReference>
<comment type="caution">
    <text evidence="7">The sequence shown here is derived from an EMBL/GenBank/DDBJ whole genome shotgun (WGS) entry which is preliminary data.</text>
</comment>
<evidence type="ECO:0000313" key="8">
    <source>
        <dbReference type="Proteomes" id="UP000663879"/>
    </source>
</evidence>
<keyword evidence="2 5" id="KW-0812">Transmembrane</keyword>
<dbReference type="AlphaFoldDB" id="A0A813R3H1"/>
<feature type="domain" description="PIG-P" evidence="6">
    <location>
        <begin position="16"/>
        <end position="132"/>
    </location>
</feature>
<evidence type="ECO:0000256" key="3">
    <source>
        <dbReference type="ARBA" id="ARBA00022989"/>
    </source>
</evidence>
<proteinExistence type="predicted"/>
<dbReference type="PANTHER" id="PTHR46346">
    <property type="entry name" value="PHOSPHATIDYLINOSITOL N-ACETYLGLUCOSAMINYLTRANSFERASE SUBUNIT P"/>
    <property type="match status" value="1"/>
</dbReference>
<gene>
    <name evidence="7" type="ORF">OXX778_LOCUS5175</name>
</gene>
<dbReference type="GO" id="GO:0005783">
    <property type="term" value="C:endoplasmic reticulum"/>
    <property type="evidence" value="ECO:0007669"/>
    <property type="project" value="TreeGrafter"/>
</dbReference>
<accession>A0A813R3H1</accession>
<dbReference type="Proteomes" id="UP000663879">
    <property type="component" value="Unassembled WGS sequence"/>
</dbReference>
<name>A0A813R3H1_9BILA</name>
<sequence>MSKKQAEHSPGPKPERALFGFFLFISSIILFILYILFSFVSDETLNQIGLNYLPDKYWYLAIPAFLIYAVLGYLPIYFLINTSKVLDYDSINNINDEASLTRASQTRSNKYSKDSIDPAYDIPISDINRFLFK</sequence>
<dbReference type="PANTHER" id="PTHR46346:SF1">
    <property type="entry name" value="PHOSPHATIDYLINOSITOL N-ACETYLGLUCOSAMINYLTRANSFERASE SUBUNIT P"/>
    <property type="match status" value="1"/>
</dbReference>
<evidence type="ECO:0000256" key="1">
    <source>
        <dbReference type="ARBA" id="ARBA00004141"/>
    </source>
</evidence>
<evidence type="ECO:0000313" key="7">
    <source>
        <dbReference type="EMBL" id="CAF0775369.1"/>
    </source>
</evidence>
<evidence type="ECO:0000256" key="2">
    <source>
        <dbReference type="ARBA" id="ARBA00022692"/>
    </source>
</evidence>